<feature type="domain" description="FPG-type" evidence="20">
    <location>
        <begin position="235"/>
        <end position="269"/>
    </location>
</feature>
<dbReference type="GO" id="GO:0003684">
    <property type="term" value="F:damaged DNA binding"/>
    <property type="evidence" value="ECO:0007669"/>
    <property type="project" value="InterPro"/>
</dbReference>
<dbReference type="SMART" id="SM01232">
    <property type="entry name" value="H2TH"/>
    <property type="match status" value="1"/>
</dbReference>
<comment type="caution">
    <text evidence="22">The sequence shown here is derived from an EMBL/GenBank/DDBJ whole genome shotgun (WGS) entry which is preliminary data.</text>
</comment>
<dbReference type="RefSeq" id="WP_088050352.1">
    <property type="nucleotide sequence ID" value="NZ_BMJD01000002.1"/>
</dbReference>
<dbReference type="GO" id="GO:0140078">
    <property type="term" value="F:class I DNA-(apurinic or apyrimidinic site) endonuclease activity"/>
    <property type="evidence" value="ECO:0007669"/>
    <property type="project" value="UniProtKB-EC"/>
</dbReference>
<keyword evidence="13" id="KW-0234">DNA repair</keyword>
<evidence type="ECO:0000256" key="17">
    <source>
        <dbReference type="ARBA" id="ARBA00030638"/>
    </source>
</evidence>
<comment type="similarity">
    <text evidence="3">Belongs to the FPG family.</text>
</comment>
<evidence type="ECO:0000256" key="16">
    <source>
        <dbReference type="ARBA" id="ARBA00023295"/>
    </source>
</evidence>
<evidence type="ECO:0000256" key="11">
    <source>
        <dbReference type="ARBA" id="ARBA00022833"/>
    </source>
</evidence>
<dbReference type="EMBL" id="BMJD01000002">
    <property type="protein sequence ID" value="GGB31615.1"/>
    <property type="molecule type" value="Genomic_DNA"/>
</dbReference>
<evidence type="ECO:0000256" key="14">
    <source>
        <dbReference type="ARBA" id="ARBA00023239"/>
    </source>
</evidence>
<protein>
    <recommendedName>
        <fullName evidence="6">Formamidopyrimidine-DNA glycosylase</fullName>
        <ecNumber evidence="4">3.2.2.23</ecNumber>
        <ecNumber evidence="5">4.2.99.18</ecNumber>
    </recommendedName>
    <alternativeName>
        <fullName evidence="17">DNA-(apurinic or apyrimidinic site) lyase MutM</fullName>
    </alternativeName>
</protein>
<evidence type="ECO:0000256" key="9">
    <source>
        <dbReference type="ARBA" id="ARBA00022771"/>
    </source>
</evidence>
<evidence type="ECO:0000256" key="4">
    <source>
        <dbReference type="ARBA" id="ARBA00012024"/>
    </source>
</evidence>
<evidence type="ECO:0000256" key="12">
    <source>
        <dbReference type="ARBA" id="ARBA00023125"/>
    </source>
</evidence>
<dbReference type="AlphaFoldDB" id="A0A9W5TV08"/>
<dbReference type="SUPFAM" id="SSF81624">
    <property type="entry name" value="N-terminal domain of MutM-like DNA repair proteins"/>
    <property type="match status" value="1"/>
</dbReference>
<keyword evidence="8" id="KW-0227">DNA damage</keyword>
<evidence type="ECO:0000256" key="1">
    <source>
        <dbReference type="ARBA" id="ARBA00001668"/>
    </source>
</evidence>
<evidence type="ECO:0000256" key="6">
    <source>
        <dbReference type="ARBA" id="ARBA00016240"/>
    </source>
</evidence>
<dbReference type="Gene3D" id="1.10.8.50">
    <property type="match status" value="1"/>
</dbReference>
<evidence type="ECO:0000256" key="10">
    <source>
        <dbReference type="ARBA" id="ARBA00022801"/>
    </source>
</evidence>
<reference evidence="22" key="2">
    <citation type="submission" date="2020-09" db="EMBL/GenBank/DDBJ databases">
        <authorList>
            <person name="Sun Q."/>
            <person name="Zhou Y."/>
        </authorList>
    </citation>
    <scope>NUCLEOTIDE SEQUENCE</scope>
    <source>
        <strain evidence="22">CGMCC 1.15454</strain>
    </source>
</reference>
<dbReference type="Pfam" id="PF06827">
    <property type="entry name" value="zf-FPG_IleRS"/>
    <property type="match status" value="1"/>
</dbReference>
<dbReference type="EC" id="4.2.99.18" evidence="5"/>
<evidence type="ECO:0000256" key="15">
    <source>
        <dbReference type="ARBA" id="ARBA00023268"/>
    </source>
</evidence>
<dbReference type="EC" id="3.2.2.23" evidence="4"/>
<dbReference type="Pfam" id="PF06831">
    <property type="entry name" value="H2TH"/>
    <property type="match status" value="1"/>
</dbReference>
<dbReference type="GO" id="GO:0034039">
    <property type="term" value="F:8-oxo-7,8-dihydroguanine DNA N-glycosylase activity"/>
    <property type="evidence" value="ECO:0007669"/>
    <property type="project" value="TreeGrafter"/>
</dbReference>
<keyword evidence="15" id="KW-0511">Multifunctional enzyme</keyword>
<keyword evidence="9 19" id="KW-0863">Zinc-finger</keyword>
<dbReference type="SMART" id="SM00898">
    <property type="entry name" value="Fapy_DNA_glyco"/>
    <property type="match status" value="1"/>
</dbReference>
<dbReference type="InterPro" id="IPR015886">
    <property type="entry name" value="H2TH_FPG"/>
</dbReference>
<dbReference type="Gene3D" id="3.20.190.10">
    <property type="entry name" value="MutM-like, N-terminal"/>
    <property type="match status" value="1"/>
</dbReference>
<dbReference type="InterPro" id="IPR010663">
    <property type="entry name" value="Znf_FPG/IleRS"/>
</dbReference>
<organism evidence="22 23">
    <name type="scientific">Lentibacillus populi</name>
    <dbReference type="NCBI Taxonomy" id="1827502"/>
    <lineage>
        <taxon>Bacteria</taxon>
        <taxon>Bacillati</taxon>
        <taxon>Bacillota</taxon>
        <taxon>Bacilli</taxon>
        <taxon>Bacillales</taxon>
        <taxon>Bacillaceae</taxon>
        <taxon>Lentibacillus</taxon>
    </lineage>
</organism>
<keyword evidence="12" id="KW-0238">DNA-binding</keyword>
<evidence type="ECO:0000256" key="2">
    <source>
        <dbReference type="ARBA" id="ARBA00001947"/>
    </source>
</evidence>
<keyword evidence="14" id="KW-0456">Lyase</keyword>
<dbReference type="SUPFAM" id="SSF57716">
    <property type="entry name" value="Glucocorticoid receptor-like (DNA-binding domain)"/>
    <property type="match status" value="1"/>
</dbReference>
<dbReference type="PROSITE" id="PS51066">
    <property type="entry name" value="ZF_FPG_2"/>
    <property type="match status" value="1"/>
</dbReference>
<evidence type="ECO:0000313" key="23">
    <source>
        <dbReference type="Proteomes" id="UP000621492"/>
    </source>
</evidence>
<keyword evidence="10" id="KW-0378">Hydrolase</keyword>
<evidence type="ECO:0000256" key="3">
    <source>
        <dbReference type="ARBA" id="ARBA00009409"/>
    </source>
</evidence>
<evidence type="ECO:0000256" key="5">
    <source>
        <dbReference type="ARBA" id="ARBA00012720"/>
    </source>
</evidence>
<evidence type="ECO:0000256" key="18">
    <source>
        <dbReference type="ARBA" id="ARBA00044632"/>
    </source>
</evidence>
<proteinExistence type="inferred from homology"/>
<dbReference type="GO" id="GO:0003690">
    <property type="term" value="F:double-stranded DNA binding"/>
    <property type="evidence" value="ECO:0007669"/>
    <property type="project" value="UniProtKB-ARBA"/>
</dbReference>
<dbReference type="SUPFAM" id="SSF46946">
    <property type="entry name" value="S13-like H2TH domain"/>
    <property type="match status" value="1"/>
</dbReference>
<evidence type="ECO:0000256" key="13">
    <source>
        <dbReference type="ARBA" id="ARBA00023204"/>
    </source>
</evidence>
<evidence type="ECO:0000256" key="19">
    <source>
        <dbReference type="PROSITE-ProRule" id="PRU00391"/>
    </source>
</evidence>
<evidence type="ECO:0000259" key="20">
    <source>
        <dbReference type="PROSITE" id="PS51066"/>
    </source>
</evidence>
<evidence type="ECO:0000256" key="8">
    <source>
        <dbReference type="ARBA" id="ARBA00022763"/>
    </source>
</evidence>
<dbReference type="InterPro" id="IPR035937">
    <property type="entry name" value="FPG_N"/>
</dbReference>
<keyword evidence="7" id="KW-0479">Metal-binding</keyword>
<sequence length="269" mass="31086">MPELPEMETYKTLLTQKIGGNTIAGVIINREKSINVEPETFKHMVQNQKIEAIERRAKHLLFHLENGSCLLLHLMLGGWMFYGTTEEKPDRTVQVQLSFGDYHLYFIGLRLGYLHLFTKEEAKQELMDLGPEPLDVNFSPNSFLKLVKNRRGRVKTTLVDQEFLSGIGNRYSDEIAWHAQLLPKRKLDDLTDNEKVQLYQSIRFILQRAIQYGGYMDQPLFVGDTKTGGYNRNTYVYGRDGETCNRCGGTIIRDEISSRKTFYCQGCQR</sequence>
<dbReference type="FunFam" id="1.10.8.50:FF:000003">
    <property type="entry name" value="Formamidopyrimidine-DNA glycosylase"/>
    <property type="match status" value="1"/>
</dbReference>
<dbReference type="GO" id="GO:0006284">
    <property type="term" value="P:base-excision repair"/>
    <property type="evidence" value="ECO:0007669"/>
    <property type="project" value="InterPro"/>
</dbReference>
<dbReference type="Pfam" id="PF01149">
    <property type="entry name" value="Fapy_DNA_glyco"/>
    <property type="match status" value="1"/>
</dbReference>
<dbReference type="InterPro" id="IPR010979">
    <property type="entry name" value="Ribosomal_uS13-like_H2TH"/>
</dbReference>
<dbReference type="GO" id="GO:0008270">
    <property type="term" value="F:zinc ion binding"/>
    <property type="evidence" value="ECO:0007669"/>
    <property type="project" value="UniProtKB-KW"/>
</dbReference>
<accession>A0A9W5TV08</accession>
<dbReference type="InterPro" id="IPR012319">
    <property type="entry name" value="FPG_cat"/>
</dbReference>
<keyword evidence="23" id="KW-1185">Reference proteome</keyword>
<keyword evidence="16" id="KW-0326">Glycosidase</keyword>
<dbReference type="PANTHER" id="PTHR22993">
    <property type="entry name" value="FORMAMIDOPYRIMIDINE-DNA GLYCOSYLASE"/>
    <property type="match status" value="1"/>
</dbReference>
<evidence type="ECO:0000259" key="21">
    <source>
        <dbReference type="PROSITE" id="PS51068"/>
    </source>
</evidence>
<comment type="catalytic activity">
    <reaction evidence="1">
        <text>Hydrolysis of DNA containing ring-opened 7-methylguanine residues, releasing 2,6-diamino-4-hydroxy-5-(N-methyl)formamidopyrimidine.</text>
        <dbReference type="EC" id="3.2.2.23"/>
    </reaction>
</comment>
<dbReference type="PANTHER" id="PTHR22993:SF9">
    <property type="entry name" value="FORMAMIDOPYRIMIDINE-DNA GLYCOSYLASE"/>
    <property type="match status" value="1"/>
</dbReference>
<comment type="catalytic activity">
    <reaction evidence="18">
        <text>2'-deoxyribonucleotide-(2'-deoxyribose 5'-phosphate)-2'-deoxyribonucleotide-DNA = a 3'-end 2'-deoxyribonucleotide-(2,3-dehydro-2,3-deoxyribose 5'-phosphate)-DNA + a 5'-end 5'-phospho-2'-deoxyribonucleoside-DNA + H(+)</text>
        <dbReference type="Rhea" id="RHEA:66592"/>
        <dbReference type="Rhea" id="RHEA-COMP:13180"/>
        <dbReference type="Rhea" id="RHEA-COMP:16897"/>
        <dbReference type="Rhea" id="RHEA-COMP:17067"/>
        <dbReference type="ChEBI" id="CHEBI:15378"/>
        <dbReference type="ChEBI" id="CHEBI:136412"/>
        <dbReference type="ChEBI" id="CHEBI:157695"/>
        <dbReference type="ChEBI" id="CHEBI:167181"/>
        <dbReference type="EC" id="4.2.99.18"/>
    </reaction>
</comment>
<evidence type="ECO:0000313" key="22">
    <source>
        <dbReference type="EMBL" id="GGB31615.1"/>
    </source>
</evidence>
<keyword evidence="11" id="KW-0862">Zinc</keyword>
<gene>
    <name evidence="22" type="ORF">GCM10011409_06220</name>
</gene>
<dbReference type="Proteomes" id="UP000621492">
    <property type="component" value="Unassembled WGS sequence"/>
</dbReference>
<evidence type="ECO:0000256" key="7">
    <source>
        <dbReference type="ARBA" id="ARBA00022723"/>
    </source>
</evidence>
<dbReference type="InterPro" id="IPR000214">
    <property type="entry name" value="Znf_DNA_glyclase/AP_lyase"/>
</dbReference>
<dbReference type="PROSITE" id="PS51068">
    <property type="entry name" value="FPG_CAT"/>
    <property type="match status" value="1"/>
</dbReference>
<name>A0A9W5TV08_9BACI</name>
<comment type="cofactor">
    <cofactor evidence="2">
        <name>Zn(2+)</name>
        <dbReference type="ChEBI" id="CHEBI:29105"/>
    </cofactor>
</comment>
<feature type="domain" description="Formamidopyrimidine-DNA glycosylase catalytic" evidence="21">
    <location>
        <begin position="2"/>
        <end position="112"/>
    </location>
</feature>
<reference evidence="22" key="1">
    <citation type="journal article" date="2014" name="Int. J. Syst. Evol. Microbiol.">
        <title>Complete genome sequence of Corynebacterium casei LMG S-19264T (=DSM 44701T), isolated from a smear-ripened cheese.</title>
        <authorList>
            <consortium name="US DOE Joint Genome Institute (JGI-PGF)"/>
            <person name="Walter F."/>
            <person name="Albersmeier A."/>
            <person name="Kalinowski J."/>
            <person name="Ruckert C."/>
        </authorList>
    </citation>
    <scope>NUCLEOTIDE SEQUENCE</scope>
    <source>
        <strain evidence="22">CGMCC 1.15454</strain>
    </source>
</reference>